<protein>
    <submittedName>
        <fullName evidence="1">DUF4214 domain-containing protein</fullName>
    </submittedName>
</protein>
<gene>
    <name evidence="1" type="ORF">I6G64_04250</name>
</gene>
<name>A0A7T2SU34_SERPL</name>
<organism evidence="1 2">
    <name type="scientific">Serratia plymuthica</name>
    <dbReference type="NCBI Taxonomy" id="82996"/>
    <lineage>
        <taxon>Bacteria</taxon>
        <taxon>Pseudomonadati</taxon>
        <taxon>Pseudomonadota</taxon>
        <taxon>Gammaproteobacteria</taxon>
        <taxon>Enterobacterales</taxon>
        <taxon>Yersiniaceae</taxon>
        <taxon>Serratia</taxon>
    </lineage>
</organism>
<keyword evidence="2" id="KW-1185">Reference proteome</keyword>
<sequence length="992" mass="99988">MASLAFQKEAAAILYAVLGKSASSTEYDSVGAQLETGALSDSSYVTSLLSSADGSTLYAGKSDLDILQAVYTKAYGSAALNTTLQDLLASSSLAASISKVLSDLINYHGFDSATTASQSSFDTQINKVLFPATSPAAAGQGASDVQAIYHVLGLVSQSTNVNLFGSILNAGTKSVAQIADKFVADRSYLKALSNNDFISRVFTASFERAPSSTELSHFLSELTGGSTRGQIVAEIITSLRGTVAPTDTAAQQHFNDATVTYAQGQIAGLAAQEQAAAVYLAVPERGIDAGALDNWSKYLSLSTTTYKNFISSVLGSAEFQRKGAQLTGDDFIQHVYTAVHGVAANAGQLAVYSALGSDKSAITQAIINDLRTSTATDATTVTQQHGFEFDIGTSLLYKTAASLSATAAGGNATGTVNTGASHQISNAETAVLTDVLLAANAASVVNLKFADHLANLAINGTSAATVNLSDNGVNPGVDITVNNGNVILNASSGADDVLVTATAAVATATGDFNLGAGNDSLKWLGNAAVGGANTVGAGVSGNGGDGVDTISANFITKNVVMSGNALARTATISSNSAQFSNFEKLDLAGYIGKATVSSGSTAANHTFDFGVLTGNAISESSLTGTLSTTVNQAATSNIGSQGFVLSGLAEAVKVINAAGGSSAQLEVTGNATAASSVEITFLQNATDHFDVNFTATSSSDVNAGSLALNSSSNLLFPTALTDVNIASGGTGNFDNILSLTGTNAQVQNITVTGDHLLDLTLGSGYSNVRDIDASANTGGLNLDSSHGGTGDGIIIQLLNILPLSGVTTALLAPVLTALGLNGYQLTVEGSTAADNLAAIGNTTLTGGSGVNTFEAKASNTQAGITITDFDSTKDKIVDVASALTISGDTSGTAVADYGTRASDTLDALLGTLVGGLTNGVIGLLGGILGLDSSNSLTAKVGVASVVFGGAGDNASSYVIVDNNDDQTLDLGDSVVYLTGQNHQQLIDTLHYA</sequence>
<evidence type="ECO:0000313" key="2">
    <source>
        <dbReference type="Proteomes" id="UP000594967"/>
    </source>
</evidence>
<reference evidence="1 2" key="1">
    <citation type="submission" date="2020-12" db="EMBL/GenBank/DDBJ databases">
        <title>FDA dAtabase for Regulatory Grade micrObial Sequences (FDA-ARGOS): Supporting development and validation of Infectious Disease Dx tests.</title>
        <authorList>
            <person name="Sproer C."/>
            <person name="Gronow S."/>
            <person name="Severitt S."/>
            <person name="Schroder I."/>
            <person name="Tallon L."/>
            <person name="Sadzewicz L."/>
            <person name="Zhao X."/>
            <person name="Boylan J."/>
            <person name="Ott S."/>
            <person name="Bowen H."/>
            <person name="Vavikolanu K."/>
            <person name="Mehta A."/>
            <person name="Aluvathingal J."/>
            <person name="Nadendla S."/>
            <person name="Lowell S."/>
            <person name="Myers T."/>
            <person name="Yan Y."/>
            <person name="Sichtig H."/>
        </authorList>
    </citation>
    <scope>NUCLEOTIDE SEQUENCE [LARGE SCALE GENOMIC DNA]</scope>
    <source>
        <strain evidence="1 2">FDAARGOS_907</strain>
    </source>
</reference>
<proteinExistence type="predicted"/>
<dbReference type="Proteomes" id="UP000594967">
    <property type="component" value="Chromosome"/>
</dbReference>
<evidence type="ECO:0000313" key="1">
    <source>
        <dbReference type="EMBL" id="QPS21636.1"/>
    </source>
</evidence>
<dbReference type="EMBL" id="CP065673">
    <property type="protein sequence ID" value="QPS21636.1"/>
    <property type="molecule type" value="Genomic_DNA"/>
</dbReference>
<dbReference type="RefSeq" id="WP_063199900.1">
    <property type="nucleotide sequence ID" value="NZ_CAMITG010000003.1"/>
</dbReference>
<accession>A0A7T2SU34</accession>